<reference evidence="2" key="2">
    <citation type="submission" date="2021-01" db="EMBL/GenBank/DDBJ databases">
        <authorList>
            <person name="Kang M."/>
        </authorList>
    </citation>
    <scope>NUCLEOTIDE SEQUENCE</scope>
    <source>
        <strain evidence="2">KACC 17527</strain>
    </source>
</reference>
<dbReference type="AlphaFoldDB" id="A0A934TXB1"/>
<organism evidence="2 3">
    <name type="scientific">Ramlibacter ginsenosidimutans</name>
    <dbReference type="NCBI Taxonomy" id="502333"/>
    <lineage>
        <taxon>Bacteria</taxon>
        <taxon>Pseudomonadati</taxon>
        <taxon>Pseudomonadota</taxon>
        <taxon>Betaproteobacteria</taxon>
        <taxon>Burkholderiales</taxon>
        <taxon>Comamonadaceae</taxon>
        <taxon>Ramlibacter</taxon>
    </lineage>
</organism>
<dbReference type="InterPro" id="IPR016187">
    <property type="entry name" value="CTDL_fold"/>
</dbReference>
<evidence type="ECO:0000313" key="2">
    <source>
        <dbReference type="EMBL" id="MBK6009163.1"/>
    </source>
</evidence>
<dbReference type="Gene3D" id="3.90.1580.10">
    <property type="entry name" value="paralog of FGE (formylglycine-generating enzyme)"/>
    <property type="match status" value="2"/>
</dbReference>
<dbReference type="SUPFAM" id="SSF109854">
    <property type="entry name" value="DinB/YfiT-like putative metalloenzymes"/>
    <property type="match status" value="1"/>
</dbReference>
<protein>
    <submittedName>
        <fullName evidence="2">SUMF1/EgtB/PvdO family nonheme iron enzyme</fullName>
    </submittedName>
</protein>
<dbReference type="InterPro" id="IPR042095">
    <property type="entry name" value="SUMF_sf"/>
</dbReference>
<keyword evidence="3" id="KW-1185">Reference proteome</keyword>
<gene>
    <name evidence="2" type="ORF">JJB11_23950</name>
</gene>
<feature type="domain" description="Sulfatase-modifying factor enzyme-like" evidence="1">
    <location>
        <begin position="200"/>
        <end position="332"/>
    </location>
</feature>
<name>A0A934TXB1_9BURK</name>
<evidence type="ECO:0000313" key="3">
    <source>
        <dbReference type="Proteomes" id="UP000630528"/>
    </source>
</evidence>
<accession>A0A934TXB1</accession>
<evidence type="ECO:0000259" key="1">
    <source>
        <dbReference type="Pfam" id="PF03781"/>
    </source>
</evidence>
<dbReference type="RefSeq" id="WP_201177560.1">
    <property type="nucleotide sequence ID" value="NZ_JAEPWM010000015.1"/>
</dbReference>
<dbReference type="NCBIfam" id="NF041186">
    <property type="entry name" value="SenA"/>
    <property type="match status" value="1"/>
</dbReference>
<sequence length="413" mass="45864">MGNGTSPIYSAPGPRESLALRQGPRSAVREALLAARERTLQLAQDYRAALGPEPHVPYAPGLNPPLWELGHIAWFQEWWIARNPERHLGAAANPEVARAASLLARADAWYDSSRVAHRTRWELPLPDAAGTAAYLESTLHGTLELLDTLPERADDAELYFFRLVAAHEQMHAEAAVYMAEALGIPVGESGAPPLAPHGGELQVPAQVFRVGSGPGGFAFDNELGAHDVELAAFAIDAEPLTWGAFLPFVEAGGYEELQWWSGEGRAWLEEQAHRRPAALRRSATGWERIRGGAWQPLREDEAAVHLNAHEAQAWCHWAGRRLPTEAEWECAAFQAPGFRWGQVWEWTASRFEPYPGFTPHPYRDYSQPWFGSRRVLRGAAPATAAALAHARYRNFFEPQRRDVFAGFRTVRVG</sequence>
<feature type="domain" description="Sulfatase-modifying factor enzyme-like" evidence="1">
    <location>
        <begin position="341"/>
        <end position="411"/>
    </location>
</feature>
<dbReference type="InterPro" id="IPR005532">
    <property type="entry name" value="SUMF_dom"/>
</dbReference>
<dbReference type="InterPro" id="IPR030809">
    <property type="entry name" value="EgtB_signatur"/>
</dbReference>
<dbReference type="NCBIfam" id="TIGR04373">
    <property type="entry name" value="egtB_X_signatur"/>
    <property type="match status" value="1"/>
</dbReference>
<dbReference type="EMBL" id="JAEPWM010000015">
    <property type="protein sequence ID" value="MBK6009163.1"/>
    <property type="molecule type" value="Genomic_DNA"/>
</dbReference>
<dbReference type="InterPro" id="IPR051043">
    <property type="entry name" value="Sulfatase_Mod_Factor_Kinase"/>
</dbReference>
<reference evidence="2" key="1">
    <citation type="journal article" date="2012" name="J. Microbiol. Biotechnol.">
        <title>Ramlibacter ginsenosidimutans sp. nov., with ginsenoside-converting activity.</title>
        <authorList>
            <person name="Wang L."/>
            <person name="An D.S."/>
            <person name="Kim S.G."/>
            <person name="Jin F.X."/>
            <person name="Kim S.C."/>
            <person name="Lee S.T."/>
            <person name="Im W.T."/>
        </authorList>
    </citation>
    <scope>NUCLEOTIDE SEQUENCE</scope>
    <source>
        <strain evidence="2">KACC 17527</strain>
    </source>
</reference>
<dbReference type="InterPro" id="IPR034660">
    <property type="entry name" value="DinB/YfiT-like"/>
</dbReference>
<proteinExistence type="predicted"/>
<dbReference type="SUPFAM" id="SSF56436">
    <property type="entry name" value="C-type lectin-like"/>
    <property type="match status" value="1"/>
</dbReference>
<comment type="caution">
    <text evidence="2">The sequence shown here is derived from an EMBL/GenBank/DDBJ whole genome shotgun (WGS) entry which is preliminary data.</text>
</comment>
<dbReference type="Pfam" id="PF03781">
    <property type="entry name" value="FGE-sulfatase"/>
    <property type="match status" value="2"/>
</dbReference>
<dbReference type="PANTHER" id="PTHR23150">
    <property type="entry name" value="SULFATASE MODIFYING FACTOR 1, 2"/>
    <property type="match status" value="1"/>
</dbReference>
<dbReference type="Proteomes" id="UP000630528">
    <property type="component" value="Unassembled WGS sequence"/>
</dbReference>